<reference evidence="2" key="1">
    <citation type="journal article" date="2020" name="Stud. Mycol.">
        <title>101 Dothideomycetes genomes: a test case for predicting lifestyles and emergence of pathogens.</title>
        <authorList>
            <person name="Haridas S."/>
            <person name="Albert R."/>
            <person name="Binder M."/>
            <person name="Bloem J."/>
            <person name="Labutti K."/>
            <person name="Salamov A."/>
            <person name="Andreopoulos B."/>
            <person name="Baker S."/>
            <person name="Barry K."/>
            <person name="Bills G."/>
            <person name="Bluhm B."/>
            <person name="Cannon C."/>
            <person name="Castanera R."/>
            <person name="Culley D."/>
            <person name="Daum C."/>
            <person name="Ezra D."/>
            <person name="Gonzalez J."/>
            <person name="Henrissat B."/>
            <person name="Kuo A."/>
            <person name="Liang C."/>
            <person name="Lipzen A."/>
            <person name="Lutzoni F."/>
            <person name="Magnuson J."/>
            <person name="Mondo S."/>
            <person name="Nolan M."/>
            <person name="Ohm R."/>
            <person name="Pangilinan J."/>
            <person name="Park H.-J."/>
            <person name="Ramirez L."/>
            <person name="Alfaro M."/>
            <person name="Sun H."/>
            <person name="Tritt A."/>
            <person name="Yoshinaga Y."/>
            <person name="Zwiers L.-H."/>
            <person name="Turgeon B."/>
            <person name="Goodwin S."/>
            <person name="Spatafora J."/>
            <person name="Crous P."/>
            <person name="Grigoriev I."/>
        </authorList>
    </citation>
    <scope>NUCLEOTIDE SEQUENCE</scope>
    <source>
        <strain evidence="2">CBS 122367</strain>
    </source>
</reference>
<dbReference type="Proteomes" id="UP000799291">
    <property type="component" value="Unassembled WGS sequence"/>
</dbReference>
<accession>A0A6G1JFV1</accession>
<organism evidence="2 3">
    <name type="scientific">Lentithecium fluviatile CBS 122367</name>
    <dbReference type="NCBI Taxonomy" id="1168545"/>
    <lineage>
        <taxon>Eukaryota</taxon>
        <taxon>Fungi</taxon>
        <taxon>Dikarya</taxon>
        <taxon>Ascomycota</taxon>
        <taxon>Pezizomycotina</taxon>
        <taxon>Dothideomycetes</taxon>
        <taxon>Pleosporomycetidae</taxon>
        <taxon>Pleosporales</taxon>
        <taxon>Massarineae</taxon>
        <taxon>Lentitheciaceae</taxon>
        <taxon>Lentithecium</taxon>
    </lineage>
</organism>
<keyword evidence="3" id="KW-1185">Reference proteome</keyword>
<name>A0A6G1JFV1_9PLEO</name>
<dbReference type="EMBL" id="MU005572">
    <property type="protein sequence ID" value="KAF2689009.1"/>
    <property type="molecule type" value="Genomic_DNA"/>
</dbReference>
<evidence type="ECO:0000256" key="1">
    <source>
        <dbReference type="SAM" id="MobiDB-lite"/>
    </source>
</evidence>
<sequence length="151" mass="16374">MAAKHTTPLRRSARIAARLTTRKRPHPNTLQPTTTITIRKPPKCHARILGPLATPSHRLSTHSCLLTLPPELRLQIWQHAMTAPTGTPHLSPTSQRFDVSLIGAGLLTACHLTALETQHLPGECNTFVFPGPEAFEMVEGPRGGGCEEGEG</sequence>
<dbReference type="AlphaFoldDB" id="A0A6G1JFV1"/>
<gene>
    <name evidence="2" type="ORF">K458DRAFT_383680</name>
</gene>
<protein>
    <submittedName>
        <fullName evidence="2">Uncharacterized protein</fullName>
    </submittedName>
</protein>
<evidence type="ECO:0000313" key="3">
    <source>
        <dbReference type="Proteomes" id="UP000799291"/>
    </source>
</evidence>
<dbReference type="OrthoDB" id="3794686at2759"/>
<feature type="region of interest" description="Disordered" evidence="1">
    <location>
        <begin position="1"/>
        <end position="35"/>
    </location>
</feature>
<proteinExistence type="predicted"/>
<evidence type="ECO:0000313" key="2">
    <source>
        <dbReference type="EMBL" id="KAF2689009.1"/>
    </source>
</evidence>